<dbReference type="EMBL" id="NOXV01000267">
    <property type="protein sequence ID" value="OYQ36736.1"/>
    <property type="molecule type" value="Genomic_DNA"/>
</dbReference>
<evidence type="ECO:0000259" key="3">
    <source>
        <dbReference type="Pfam" id="PF18962"/>
    </source>
</evidence>
<reference evidence="4 5" key="1">
    <citation type="submission" date="2017-07" db="EMBL/GenBank/DDBJ databases">
        <title>Flavobacterium cyanobacteriorum sp. nov., isolated from cyanobacterial aggregates in a eutrophic lake.</title>
        <authorList>
            <person name="Cai H."/>
        </authorList>
    </citation>
    <scope>NUCLEOTIDE SEQUENCE [LARGE SCALE GENOMIC DNA]</scope>
    <source>
        <strain evidence="4 5">TH021</strain>
    </source>
</reference>
<comment type="caution">
    <text evidence="4">The sequence shown here is derived from an EMBL/GenBank/DDBJ whole genome shotgun (WGS) entry which is preliminary data.</text>
</comment>
<organism evidence="4 5">
    <name type="scientific">Flavobacterium cyanobacteriorum</name>
    <dbReference type="NCBI Taxonomy" id="2022802"/>
    <lineage>
        <taxon>Bacteria</taxon>
        <taxon>Pseudomonadati</taxon>
        <taxon>Bacteroidota</taxon>
        <taxon>Flavobacteriia</taxon>
        <taxon>Flavobacteriales</taxon>
        <taxon>Flavobacteriaceae</taxon>
        <taxon>Flavobacterium</taxon>
    </lineage>
</organism>
<dbReference type="RefSeq" id="WP_094414928.1">
    <property type="nucleotide sequence ID" value="NZ_NOXV01000267.1"/>
</dbReference>
<dbReference type="InterPro" id="IPR026444">
    <property type="entry name" value="Secre_tail"/>
</dbReference>
<accession>A0A255Z5K8</accession>
<keyword evidence="5" id="KW-1185">Reference proteome</keyword>
<feature type="signal peptide" evidence="2">
    <location>
        <begin position="1"/>
        <end position="21"/>
    </location>
</feature>
<feature type="domain" description="Secretion system C-terminal sorting" evidence="3">
    <location>
        <begin position="396"/>
        <end position="461"/>
    </location>
</feature>
<name>A0A255Z5K8_9FLAO</name>
<proteinExistence type="predicted"/>
<evidence type="ECO:0000313" key="4">
    <source>
        <dbReference type="EMBL" id="OYQ36736.1"/>
    </source>
</evidence>
<keyword evidence="1 2" id="KW-0732">Signal</keyword>
<protein>
    <recommendedName>
        <fullName evidence="3">Secretion system C-terminal sorting domain-containing protein</fullName>
    </recommendedName>
</protein>
<dbReference type="AlphaFoldDB" id="A0A255Z5K8"/>
<dbReference type="Pfam" id="PF18962">
    <property type="entry name" value="Por_Secre_tail"/>
    <property type="match status" value="1"/>
</dbReference>
<dbReference type="OrthoDB" id="789014at2"/>
<gene>
    <name evidence="4" type="ORF">CHU92_09415</name>
</gene>
<sequence length="463" mass="51029">MKNTLHLFVGGLVMLYTTVNAQWSNVGADFVSASSSSSTNIVSNEFGVFTAFIETNRANVKKFNGVNWETVGSPNFSPQNIQSLSLAMDGATPYVAFRDNSAGSKVSVMRFNGNTWEYVGPQGFSSGAVQYTKIRINNNIPYVAFQNSSNGKASVMAFNGADWQFVGNPAIGQGTVWNLQLEWNDNTPYLSFREFLSGVNKLNVMKLVSGTWQYEGSAVEDLQLNSDGSNPLVNSSIAFEPEIKTPYVSYIINSPDGFQRVLITKKLTGGNWTAVGNPVNNVFNTISGGLKLVFYNNKPTVAFCNYNTSTPDVKISVQNFHEGTWQSLDGNLFASAGVIGSEEFPQDVSLDLFADNNNLYLSYSEDFPINGRLRVRKFTGTLSSIDRVPFTDQVTVYPNPSNGILNISTYQDQEPAWTVYNSLGQLLLQGYTSHVTIASLPQGHYILQIKYADKSFVKHIIRK</sequence>
<dbReference type="NCBIfam" id="TIGR04183">
    <property type="entry name" value="Por_Secre_tail"/>
    <property type="match status" value="1"/>
</dbReference>
<evidence type="ECO:0000256" key="1">
    <source>
        <dbReference type="ARBA" id="ARBA00022729"/>
    </source>
</evidence>
<feature type="chain" id="PRO_5012242670" description="Secretion system C-terminal sorting domain-containing protein" evidence="2">
    <location>
        <begin position="22"/>
        <end position="463"/>
    </location>
</feature>
<dbReference type="Proteomes" id="UP000216605">
    <property type="component" value="Unassembled WGS sequence"/>
</dbReference>
<evidence type="ECO:0000313" key="5">
    <source>
        <dbReference type="Proteomes" id="UP000216605"/>
    </source>
</evidence>
<evidence type="ECO:0000256" key="2">
    <source>
        <dbReference type="SAM" id="SignalP"/>
    </source>
</evidence>